<gene>
    <name evidence="1" type="ORF">CIMG_13137</name>
</gene>
<accession>J3KA65</accession>
<keyword evidence="2" id="KW-1185">Reference proteome</keyword>
<dbReference type="VEuPathDB" id="FungiDB:CIMG_13137"/>
<reference evidence="2" key="2">
    <citation type="journal article" date="2010" name="Genome Res.">
        <title>Population genomic sequencing of Coccidioides fungi reveals recent hybridization and transposon control.</title>
        <authorList>
            <person name="Neafsey D.E."/>
            <person name="Barker B.M."/>
            <person name="Sharpton T.J."/>
            <person name="Stajich J.E."/>
            <person name="Park D.J."/>
            <person name="Whiston E."/>
            <person name="Hung C.-Y."/>
            <person name="McMahan C."/>
            <person name="White J."/>
            <person name="Sykes S."/>
            <person name="Heiman D."/>
            <person name="Young S."/>
            <person name="Zeng Q."/>
            <person name="Abouelleil A."/>
            <person name="Aftuck L."/>
            <person name="Bessette D."/>
            <person name="Brown A."/>
            <person name="FitzGerald M."/>
            <person name="Lui A."/>
            <person name="Macdonald J.P."/>
            <person name="Priest M."/>
            <person name="Orbach M.J."/>
            <person name="Galgiani J.N."/>
            <person name="Kirkland T.N."/>
            <person name="Cole G.T."/>
            <person name="Birren B.W."/>
            <person name="Henn M.R."/>
            <person name="Taylor J.W."/>
            <person name="Rounsley S.D."/>
        </authorList>
    </citation>
    <scope>GENOME REANNOTATION</scope>
    <source>
        <strain evidence="2">RS</strain>
    </source>
</reference>
<proteinExistence type="predicted"/>
<protein>
    <submittedName>
        <fullName evidence="1">Uncharacterized protein</fullName>
    </submittedName>
</protein>
<dbReference type="EMBL" id="GG704912">
    <property type="protein sequence ID" value="EAS31882.3"/>
    <property type="molecule type" value="Genomic_DNA"/>
</dbReference>
<dbReference type="Proteomes" id="UP000001261">
    <property type="component" value="Unassembled WGS sequence"/>
</dbReference>
<dbReference type="AlphaFoldDB" id="J3KA65"/>
<organism evidence="1 2">
    <name type="scientific">Coccidioides immitis (strain RS)</name>
    <name type="common">Valley fever fungus</name>
    <dbReference type="NCBI Taxonomy" id="246410"/>
    <lineage>
        <taxon>Eukaryota</taxon>
        <taxon>Fungi</taxon>
        <taxon>Dikarya</taxon>
        <taxon>Ascomycota</taxon>
        <taxon>Pezizomycotina</taxon>
        <taxon>Eurotiomycetes</taxon>
        <taxon>Eurotiomycetidae</taxon>
        <taxon>Onygenales</taxon>
        <taxon>Onygenaceae</taxon>
        <taxon>Coccidioides</taxon>
    </lineage>
</organism>
<dbReference type="InParanoid" id="J3KA65"/>
<sequence>MAERHTRTGPAVIIKRHLRSGKGLGPGGMWITTSAEEGEPLPQAPAYIFFERSYGSKEYIASIPRMHDSGGSQAAHSQRAAQSSCARIMRALFSGLEESSCEAARAMIHDCVFHSSLWDNYSVVEKIFSREKLFWSHPFILPESLNSNCKKKRCREAKAREVRRYTDGGSSSDGSLTLGCKAPDDVELPRDANLYYILTKLLRIQVIHIHDGVEVCLRSGEVPAVWDPAPRSQFGLHDASSVGDRGVAALLHLAVFFIPLPTLGPCA</sequence>
<name>J3KA65_COCIM</name>
<evidence type="ECO:0000313" key="2">
    <source>
        <dbReference type="Proteomes" id="UP000001261"/>
    </source>
</evidence>
<dbReference type="GeneID" id="24164764"/>
<dbReference type="KEGG" id="cim:CIMG_13137"/>
<evidence type="ECO:0000313" key="1">
    <source>
        <dbReference type="EMBL" id="EAS31882.3"/>
    </source>
</evidence>
<dbReference type="RefSeq" id="XP_001243465.2">
    <property type="nucleotide sequence ID" value="XM_001243464.2"/>
</dbReference>
<reference evidence="2" key="1">
    <citation type="journal article" date="2009" name="Genome Res.">
        <title>Comparative genomic analyses of the human fungal pathogens Coccidioides and their relatives.</title>
        <authorList>
            <person name="Sharpton T.J."/>
            <person name="Stajich J.E."/>
            <person name="Rounsley S.D."/>
            <person name="Gardner M.J."/>
            <person name="Wortman J.R."/>
            <person name="Jordar V.S."/>
            <person name="Maiti R."/>
            <person name="Kodira C.D."/>
            <person name="Neafsey D.E."/>
            <person name="Zeng Q."/>
            <person name="Hung C.-Y."/>
            <person name="McMahan C."/>
            <person name="Muszewska A."/>
            <person name="Grynberg M."/>
            <person name="Mandel M.A."/>
            <person name="Kellner E.M."/>
            <person name="Barker B.M."/>
            <person name="Galgiani J.N."/>
            <person name="Orbach M.J."/>
            <person name="Kirkland T.N."/>
            <person name="Cole G.T."/>
            <person name="Henn M.R."/>
            <person name="Birren B.W."/>
            <person name="Taylor J.W."/>
        </authorList>
    </citation>
    <scope>NUCLEOTIDE SEQUENCE [LARGE SCALE GENOMIC DNA]</scope>
    <source>
        <strain evidence="2">RS</strain>
    </source>
</reference>